<evidence type="ECO:0000313" key="3">
    <source>
        <dbReference type="Proteomes" id="UP001153328"/>
    </source>
</evidence>
<name>A0A9W4E0V6_9ACTN</name>
<evidence type="ECO:0000313" key="2">
    <source>
        <dbReference type="EMBL" id="CAG7604201.1"/>
    </source>
</evidence>
<proteinExistence type="predicted"/>
<dbReference type="AlphaFoldDB" id="A0A9W4E0V6"/>
<evidence type="ECO:0000256" key="1">
    <source>
        <dbReference type="SAM" id="MobiDB-lite"/>
    </source>
</evidence>
<accession>A0A9W4E0V6</accession>
<reference evidence="2" key="1">
    <citation type="submission" date="2021-06" db="EMBL/GenBank/DDBJ databases">
        <authorList>
            <person name="Arsene-Ploetze F."/>
        </authorList>
    </citation>
    <scope>NUCLEOTIDE SEQUENCE</scope>
    <source>
        <strain evidence="2">SBRY1</strain>
    </source>
</reference>
<protein>
    <submittedName>
        <fullName evidence="2">Uncharacterized protein</fullName>
    </submittedName>
</protein>
<comment type="caution">
    <text evidence="2">The sequence shown here is derived from an EMBL/GenBank/DDBJ whole genome shotgun (WGS) entry which is preliminary data.</text>
</comment>
<dbReference type="EMBL" id="CAJVAX010000001">
    <property type="protein sequence ID" value="CAG7604201.1"/>
    <property type="molecule type" value="Genomic_DNA"/>
</dbReference>
<organism evidence="2 3">
    <name type="scientific">Actinacidiphila bryophytorum</name>
    <dbReference type="NCBI Taxonomy" id="1436133"/>
    <lineage>
        <taxon>Bacteria</taxon>
        <taxon>Bacillati</taxon>
        <taxon>Actinomycetota</taxon>
        <taxon>Actinomycetes</taxon>
        <taxon>Kitasatosporales</taxon>
        <taxon>Streptomycetaceae</taxon>
        <taxon>Actinacidiphila</taxon>
    </lineage>
</organism>
<feature type="region of interest" description="Disordered" evidence="1">
    <location>
        <begin position="1"/>
        <end position="51"/>
    </location>
</feature>
<keyword evidence="3" id="KW-1185">Reference proteome</keyword>
<feature type="compositionally biased region" description="Polar residues" evidence="1">
    <location>
        <begin position="91"/>
        <end position="103"/>
    </location>
</feature>
<sequence length="134" mass="13641">MCHRPRGLRPARGPSHGRSTDLGGLAPTPQAVRGATPVAPGPSAGGGLRAQFPAPLCAQPCRRGHPQEALGVPPGEALGAELPAQPPTGRWSGNDSNSPFESVTTRATTMAPPRTKAQPCSTSRCSGPCSSRCS</sequence>
<feature type="compositionally biased region" description="Low complexity" evidence="1">
    <location>
        <begin position="104"/>
        <end position="134"/>
    </location>
</feature>
<dbReference type="Proteomes" id="UP001153328">
    <property type="component" value="Unassembled WGS sequence"/>
</dbReference>
<gene>
    <name evidence="2" type="ORF">SBRY_10692</name>
</gene>
<feature type="region of interest" description="Disordered" evidence="1">
    <location>
        <begin position="65"/>
        <end position="134"/>
    </location>
</feature>